<dbReference type="EMBL" id="JBJUIK010000014">
    <property type="protein sequence ID" value="KAL3504048.1"/>
    <property type="molecule type" value="Genomic_DNA"/>
</dbReference>
<proteinExistence type="inferred from homology"/>
<dbReference type="SUPFAM" id="SSF58014">
    <property type="entry name" value="Coiled-coil domain of nucleotide exchange factor GrpE"/>
    <property type="match status" value="1"/>
</dbReference>
<comment type="similarity">
    <text evidence="2 8">Belongs to the GrpE family.</text>
</comment>
<evidence type="ECO:0000313" key="11">
    <source>
        <dbReference type="Proteomes" id="UP001630127"/>
    </source>
</evidence>
<dbReference type="InterPro" id="IPR013805">
    <property type="entry name" value="GrpE_CC"/>
</dbReference>
<dbReference type="Proteomes" id="UP001630127">
    <property type="component" value="Unassembled WGS sequence"/>
</dbReference>
<evidence type="ECO:0000256" key="5">
    <source>
        <dbReference type="ARBA" id="ARBA00023016"/>
    </source>
</evidence>
<dbReference type="FunFam" id="2.30.22.10:FF:000001">
    <property type="entry name" value="Protein GrpE"/>
    <property type="match status" value="1"/>
</dbReference>
<feature type="region of interest" description="Disordered" evidence="9">
    <location>
        <begin position="73"/>
        <end position="99"/>
    </location>
</feature>
<dbReference type="Pfam" id="PF01025">
    <property type="entry name" value="GrpE"/>
    <property type="match status" value="1"/>
</dbReference>
<dbReference type="CDD" id="cd00446">
    <property type="entry name" value="GrpE"/>
    <property type="match status" value="1"/>
</dbReference>
<evidence type="ECO:0000256" key="1">
    <source>
        <dbReference type="ARBA" id="ARBA00004496"/>
    </source>
</evidence>
<keyword evidence="5" id="KW-0346">Stress response</keyword>
<dbReference type="InterPro" id="IPR009012">
    <property type="entry name" value="GrpE_head"/>
</dbReference>
<evidence type="ECO:0000313" key="10">
    <source>
        <dbReference type="EMBL" id="KAL3504048.1"/>
    </source>
</evidence>
<evidence type="ECO:0000256" key="4">
    <source>
        <dbReference type="ARBA" id="ARBA00022490"/>
    </source>
</evidence>
<dbReference type="HAMAP" id="MF_01151">
    <property type="entry name" value="GrpE"/>
    <property type="match status" value="1"/>
</dbReference>
<comment type="subunit">
    <text evidence="3">Homodimer.</text>
</comment>
<keyword evidence="7" id="KW-0496">Mitochondrion</keyword>
<sequence length="328" mass="37224">MASASASFTLQFNLHRRLFFSSSSPKYFQTHFSLKPISIGGFSSSLGKFNNPIIHKNNSSSSSRRCRFLKASLSPEESASQTKDEDESPPNELGASDKEVEDEFPFSLQPVMLAYKEAILNGDEKTMSDVEDMIYVVEKEKNELAQKILALSEEITSGKERYIRLQADFDNFRKRSEKEKLTIRSNTQGEVIESLLPMVDNFERAKQHIKLETEQEKSIDASYQGIYKQFVEIMKSLRVSVVPTVGKPFDPLIHEAIAREESQEFEEGIIIQEFRRGFLLEDRLLRPAMVKVSSGRGERQPPSVADKPLHQPASAEVDERQFSEQSTG</sequence>
<name>A0ABD2YEQ9_9GENT</name>
<dbReference type="GO" id="GO:0005759">
    <property type="term" value="C:mitochondrial matrix"/>
    <property type="evidence" value="ECO:0007669"/>
    <property type="project" value="UniProtKB-SubCell"/>
</dbReference>
<protein>
    <recommendedName>
        <fullName evidence="7">GrpE protein homolog</fullName>
    </recommendedName>
</protein>
<keyword evidence="4" id="KW-0963">Cytoplasm</keyword>
<dbReference type="AlphaFoldDB" id="A0ABD2YEQ9"/>
<evidence type="ECO:0000256" key="3">
    <source>
        <dbReference type="ARBA" id="ARBA00011738"/>
    </source>
</evidence>
<dbReference type="NCBIfam" id="NF010741">
    <property type="entry name" value="PRK14143.1"/>
    <property type="match status" value="1"/>
</dbReference>
<organism evidence="10 11">
    <name type="scientific">Cinchona calisaya</name>
    <dbReference type="NCBI Taxonomy" id="153742"/>
    <lineage>
        <taxon>Eukaryota</taxon>
        <taxon>Viridiplantae</taxon>
        <taxon>Streptophyta</taxon>
        <taxon>Embryophyta</taxon>
        <taxon>Tracheophyta</taxon>
        <taxon>Spermatophyta</taxon>
        <taxon>Magnoliopsida</taxon>
        <taxon>eudicotyledons</taxon>
        <taxon>Gunneridae</taxon>
        <taxon>Pentapetalae</taxon>
        <taxon>asterids</taxon>
        <taxon>lamiids</taxon>
        <taxon>Gentianales</taxon>
        <taxon>Rubiaceae</taxon>
        <taxon>Cinchonoideae</taxon>
        <taxon>Cinchoneae</taxon>
        <taxon>Cinchona</taxon>
    </lineage>
</organism>
<dbReference type="InterPro" id="IPR000740">
    <property type="entry name" value="GrpE"/>
</dbReference>
<dbReference type="NCBIfam" id="NF010738">
    <property type="entry name" value="PRK14140.1"/>
    <property type="match status" value="1"/>
</dbReference>
<dbReference type="SUPFAM" id="SSF51064">
    <property type="entry name" value="Head domain of nucleotide exchange factor GrpE"/>
    <property type="match status" value="1"/>
</dbReference>
<evidence type="ECO:0000256" key="8">
    <source>
        <dbReference type="RuleBase" id="RU004478"/>
    </source>
</evidence>
<evidence type="ECO:0000256" key="2">
    <source>
        <dbReference type="ARBA" id="ARBA00009054"/>
    </source>
</evidence>
<accession>A0ABD2YEQ9</accession>
<evidence type="ECO:0000256" key="7">
    <source>
        <dbReference type="RuleBase" id="RU000640"/>
    </source>
</evidence>
<dbReference type="PANTHER" id="PTHR21237:SF40">
    <property type="entry name" value="CELL CYCLE AND APOPTOSIS REGULATOR PROTEIN 2"/>
    <property type="match status" value="1"/>
</dbReference>
<dbReference type="Gene3D" id="2.30.22.10">
    <property type="entry name" value="Head domain of nucleotide exchange factor GrpE"/>
    <property type="match status" value="1"/>
</dbReference>
<reference evidence="10 11" key="1">
    <citation type="submission" date="2024-11" db="EMBL/GenBank/DDBJ databases">
        <title>A near-complete genome assembly of Cinchona calisaya.</title>
        <authorList>
            <person name="Lian D.C."/>
            <person name="Zhao X.W."/>
            <person name="Wei L."/>
        </authorList>
    </citation>
    <scope>NUCLEOTIDE SEQUENCE [LARGE SCALE GENOMIC DNA]</scope>
    <source>
        <tissue evidence="10">Nenye</tissue>
    </source>
</reference>
<evidence type="ECO:0000256" key="9">
    <source>
        <dbReference type="SAM" id="MobiDB-lite"/>
    </source>
</evidence>
<dbReference type="PRINTS" id="PR00773">
    <property type="entry name" value="GRPEPROTEIN"/>
</dbReference>
<comment type="function">
    <text evidence="7">Essential component of the PAM complex, a complex required for the translocation of transit peptide-containing proteins from the inner membrane into the mitochondrial matrix in an ATP-dependent manner.</text>
</comment>
<dbReference type="Gene3D" id="3.90.20.20">
    <property type="match status" value="1"/>
</dbReference>
<feature type="region of interest" description="Disordered" evidence="9">
    <location>
        <begin position="291"/>
        <end position="328"/>
    </location>
</feature>
<dbReference type="PANTHER" id="PTHR21237">
    <property type="entry name" value="GRPE PROTEIN"/>
    <property type="match status" value="1"/>
</dbReference>
<gene>
    <name evidence="10" type="ORF">ACH5RR_033889</name>
</gene>
<keyword evidence="11" id="KW-1185">Reference proteome</keyword>
<evidence type="ECO:0000256" key="6">
    <source>
        <dbReference type="ARBA" id="ARBA00023186"/>
    </source>
</evidence>
<keyword evidence="6 7" id="KW-0143">Chaperone</keyword>
<comment type="caution">
    <text evidence="10">The sequence shown here is derived from an EMBL/GenBank/DDBJ whole genome shotgun (WGS) entry which is preliminary data.</text>
</comment>
<dbReference type="PROSITE" id="PS01071">
    <property type="entry name" value="GRPE"/>
    <property type="match status" value="1"/>
</dbReference>
<comment type="subcellular location">
    <subcellularLocation>
        <location evidence="1">Cytoplasm</location>
    </subcellularLocation>
    <subcellularLocation>
        <location evidence="7">Mitochondrion matrix</location>
    </subcellularLocation>
</comment>